<reference evidence="3" key="2">
    <citation type="submission" date="2012-11" db="EMBL/GenBank/DDBJ databases">
        <authorList>
            <person name="Kuo A."/>
            <person name="Curtis B.A."/>
            <person name="Tanifuji G."/>
            <person name="Burki F."/>
            <person name="Gruber A."/>
            <person name="Irimia M."/>
            <person name="Maruyama S."/>
            <person name="Arias M.C."/>
            <person name="Ball S.G."/>
            <person name="Gile G.H."/>
            <person name="Hirakawa Y."/>
            <person name="Hopkins J.F."/>
            <person name="Rensing S.A."/>
            <person name="Schmutz J."/>
            <person name="Symeonidi A."/>
            <person name="Elias M."/>
            <person name="Eveleigh R.J."/>
            <person name="Herman E.K."/>
            <person name="Klute M.J."/>
            <person name="Nakayama T."/>
            <person name="Obornik M."/>
            <person name="Reyes-Prieto A."/>
            <person name="Armbrust E.V."/>
            <person name="Aves S.J."/>
            <person name="Beiko R.G."/>
            <person name="Coutinho P."/>
            <person name="Dacks J.B."/>
            <person name="Durnford D.G."/>
            <person name="Fast N.M."/>
            <person name="Green B.R."/>
            <person name="Grisdale C."/>
            <person name="Hempe F."/>
            <person name="Henrissat B."/>
            <person name="Hoppner M.P."/>
            <person name="Ishida K.-I."/>
            <person name="Kim E."/>
            <person name="Koreny L."/>
            <person name="Kroth P.G."/>
            <person name="Liu Y."/>
            <person name="Malik S.-B."/>
            <person name="Maier U.G."/>
            <person name="McRose D."/>
            <person name="Mock T."/>
            <person name="Neilson J.A."/>
            <person name="Onodera N.T."/>
            <person name="Poole A.M."/>
            <person name="Pritham E.J."/>
            <person name="Richards T.A."/>
            <person name="Rocap G."/>
            <person name="Roy S.W."/>
            <person name="Sarai C."/>
            <person name="Schaack S."/>
            <person name="Shirato S."/>
            <person name="Slamovits C.H."/>
            <person name="Spencer D.F."/>
            <person name="Suzuki S."/>
            <person name="Worden A.Z."/>
            <person name="Zauner S."/>
            <person name="Barry K."/>
            <person name="Bell C."/>
            <person name="Bharti A.K."/>
            <person name="Crow J.A."/>
            <person name="Grimwood J."/>
            <person name="Kramer R."/>
            <person name="Lindquist E."/>
            <person name="Lucas S."/>
            <person name="Salamov A."/>
            <person name="McFadden G.I."/>
            <person name="Lane C.E."/>
            <person name="Keeling P.J."/>
            <person name="Gray M.W."/>
            <person name="Grigoriev I.V."/>
            <person name="Archibald J.M."/>
        </authorList>
    </citation>
    <scope>NUCLEOTIDE SEQUENCE</scope>
    <source>
        <strain evidence="3">CCMP2712</strain>
    </source>
</reference>
<dbReference type="AlphaFoldDB" id="L1IYL2"/>
<proteinExistence type="predicted"/>
<keyword evidence="3" id="KW-1185">Reference proteome</keyword>
<reference evidence="1 3" key="1">
    <citation type="journal article" date="2012" name="Nature">
        <title>Algal genomes reveal evolutionary mosaicism and the fate of nucleomorphs.</title>
        <authorList>
            <consortium name="DOE Joint Genome Institute"/>
            <person name="Curtis B.A."/>
            <person name="Tanifuji G."/>
            <person name="Burki F."/>
            <person name="Gruber A."/>
            <person name="Irimia M."/>
            <person name="Maruyama S."/>
            <person name="Arias M.C."/>
            <person name="Ball S.G."/>
            <person name="Gile G.H."/>
            <person name="Hirakawa Y."/>
            <person name="Hopkins J.F."/>
            <person name="Kuo A."/>
            <person name="Rensing S.A."/>
            <person name="Schmutz J."/>
            <person name="Symeonidi A."/>
            <person name="Elias M."/>
            <person name="Eveleigh R.J."/>
            <person name="Herman E.K."/>
            <person name="Klute M.J."/>
            <person name="Nakayama T."/>
            <person name="Obornik M."/>
            <person name="Reyes-Prieto A."/>
            <person name="Armbrust E.V."/>
            <person name="Aves S.J."/>
            <person name="Beiko R.G."/>
            <person name="Coutinho P."/>
            <person name="Dacks J.B."/>
            <person name="Durnford D.G."/>
            <person name="Fast N.M."/>
            <person name="Green B.R."/>
            <person name="Grisdale C.J."/>
            <person name="Hempel F."/>
            <person name="Henrissat B."/>
            <person name="Hoppner M.P."/>
            <person name="Ishida K."/>
            <person name="Kim E."/>
            <person name="Koreny L."/>
            <person name="Kroth P.G."/>
            <person name="Liu Y."/>
            <person name="Malik S.B."/>
            <person name="Maier U.G."/>
            <person name="McRose D."/>
            <person name="Mock T."/>
            <person name="Neilson J.A."/>
            <person name="Onodera N.T."/>
            <person name="Poole A.M."/>
            <person name="Pritham E.J."/>
            <person name="Richards T.A."/>
            <person name="Rocap G."/>
            <person name="Roy S.W."/>
            <person name="Sarai C."/>
            <person name="Schaack S."/>
            <person name="Shirato S."/>
            <person name="Slamovits C.H."/>
            <person name="Spencer D.F."/>
            <person name="Suzuki S."/>
            <person name="Worden A.Z."/>
            <person name="Zauner S."/>
            <person name="Barry K."/>
            <person name="Bell C."/>
            <person name="Bharti A.K."/>
            <person name="Crow J.A."/>
            <person name="Grimwood J."/>
            <person name="Kramer R."/>
            <person name="Lindquist E."/>
            <person name="Lucas S."/>
            <person name="Salamov A."/>
            <person name="McFadden G.I."/>
            <person name="Lane C.E."/>
            <person name="Keeling P.J."/>
            <person name="Gray M.W."/>
            <person name="Grigoriev I.V."/>
            <person name="Archibald J.M."/>
        </authorList>
    </citation>
    <scope>NUCLEOTIDE SEQUENCE</scope>
    <source>
        <strain evidence="1 3">CCMP2712</strain>
    </source>
</reference>
<evidence type="ECO:0000313" key="1">
    <source>
        <dbReference type="EMBL" id="EKX41353.1"/>
    </source>
</evidence>
<dbReference type="GeneID" id="17298062"/>
<name>L1IYL2_GUITC</name>
<accession>L1IYL2</accession>
<dbReference type="HOGENOM" id="CLU_2983142_0_0_1"/>
<dbReference type="EnsemblProtists" id="EKX41353">
    <property type="protein sequence ID" value="EKX41353"/>
    <property type="gene ID" value="GUITHDRAFT_153849"/>
</dbReference>
<dbReference type="KEGG" id="gtt:GUITHDRAFT_153849"/>
<dbReference type="Proteomes" id="UP000011087">
    <property type="component" value="Unassembled WGS sequence"/>
</dbReference>
<evidence type="ECO:0000313" key="3">
    <source>
        <dbReference type="Proteomes" id="UP000011087"/>
    </source>
</evidence>
<reference evidence="2" key="3">
    <citation type="submission" date="2016-03" db="UniProtKB">
        <authorList>
            <consortium name="EnsemblProtists"/>
        </authorList>
    </citation>
    <scope>IDENTIFICATION</scope>
</reference>
<dbReference type="PaxDb" id="55529-EKX41353"/>
<organism evidence="1">
    <name type="scientific">Guillardia theta (strain CCMP2712)</name>
    <name type="common">Cryptophyte</name>
    <dbReference type="NCBI Taxonomy" id="905079"/>
    <lineage>
        <taxon>Eukaryota</taxon>
        <taxon>Cryptophyceae</taxon>
        <taxon>Pyrenomonadales</taxon>
        <taxon>Geminigeraceae</taxon>
        <taxon>Guillardia</taxon>
    </lineage>
</organism>
<dbReference type="EMBL" id="JH993024">
    <property type="protein sequence ID" value="EKX41353.1"/>
    <property type="molecule type" value="Genomic_DNA"/>
</dbReference>
<gene>
    <name evidence="1" type="ORF">GUITHDRAFT_153849</name>
</gene>
<evidence type="ECO:0000313" key="2">
    <source>
        <dbReference type="EnsemblProtists" id="EKX41353"/>
    </source>
</evidence>
<dbReference type="RefSeq" id="XP_005828333.1">
    <property type="nucleotide sequence ID" value="XM_005828276.1"/>
</dbReference>
<protein>
    <submittedName>
        <fullName evidence="1 2">Uncharacterized protein</fullName>
    </submittedName>
</protein>
<sequence>MSLKIAAKLPAIIGAHAAHLAWVDAKTNEFLEVVGESRALPDVPPQVPRRRRRARQVR</sequence>